<dbReference type="SMART" id="SM00027">
    <property type="entry name" value="EH"/>
    <property type="match status" value="1"/>
</dbReference>
<feature type="compositionally biased region" description="Low complexity" evidence="10">
    <location>
        <begin position="204"/>
        <end position="215"/>
    </location>
</feature>
<evidence type="ECO:0000256" key="6">
    <source>
        <dbReference type="ARBA" id="ARBA00022753"/>
    </source>
</evidence>
<evidence type="ECO:0000256" key="4">
    <source>
        <dbReference type="ARBA" id="ARBA00011159"/>
    </source>
</evidence>
<dbReference type="GO" id="GO:0030479">
    <property type="term" value="C:actin cortical patch"/>
    <property type="evidence" value="ECO:0007669"/>
    <property type="project" value="UniProtKB-SubCell"/>
</dbReference>
<dbReference type="GO" id="GO:0006897">
    <property type="term" value="P:endocytosis"/>
    <property type="evidence" value="ECO:0007669"/>
    <property type="project" value="UniProtKB-KW"/>
</dbReference>
<comment type="subunit">
    <text evidence="4">Component of the PAN1 actin cytoskeleton-regulatory complex.</text>
</comment>
<dbReference type="EMBL" id="JAWRVI010000133">
    <property type="protein sequence ID" value="KAK4074961.1"/>
    <property type="molecule type" value="Genomic_DNA"/>
</dbReference>
<feature type="compositionally biased region" description="Basic and acidic residues" evidence="10">
    <location>
        <begin position="612"/>
        <end position="621"/>
    </location>
</feature>
<feature type="compositionally biased region" description="Low complexity" evidence="10">
    <location>
        <begin position="59"/>
        <end position="114"/>
    </location>
</feature>
<evidence type="ECO:0000313" key="13">
    <source>
        <dbReference type="EMBL" id="KAK4074961.1"/>
    </source>
</evidence>
<dbReference type="Gene3D" id="1.10.238.10">
    <property type="entry name" value="EF-hand"/>
    <property type="match status" value="1"/>
</dbReference>
<dbReference type="SUPFAM" id="SSF47473">
    <property type="entry name" value="EF-hand"/>
    <property type="match status" value="1"/>
</dbReference>
<feature type="domain" description="EF-hand" evidence="12">
    <location>
        <begin position="703"/>
        <end position="738"/>
    </location>
</feature>
<feature type="compositionally biased region" description="Basic and acidic residues" evidence="10">
    <location>
        <begin position="339"/>
        <end position="350"/>
    </location>
</feature>
<reference evidence="14 15" key="1">
    <citation type="submission" date="2016-01" db="EMBL/GenBank/DDBJ databases">
        <title>Biosynthesis of antibiotic leucinostatins and their inhibition on Phytophthora in bio-control Purpureocillium lilacinum.</title>
        <authorList>
            <person name="Wang G."/>
            <person name="Liu Z."/>
            <person name="Lin R."/>
            <person name="Li E."/>
            <person name="Mao Z."/>
            <person name="Ling J."/>
            <person name="Yin W."/>
            <person name="Xie B."/>
        </authorList>
    </citation>
    <scope>NUCLEOTIDE SEQUENCE [LARGE SCALE GENOMIC DNA]</scope>
    <source>
        <strain evidence="14">PLBJ-1</strain>
    </source>
</reference>
<dbReference type="PROSITE" id="PS50222">
    <property type="entry name" value="EF_HAND_2"/>
    <property type="match status" value="1"/>
</dbReference>
<dbReference type="PROSITE" id="PS50031">
    <property type="entry name" value="EH"/>
    <property type="match status" value="1"/>
</dbReference>
<accession>A0A179H2F4</accession>
<gene>
    <name evidence="13" type="ORF">Purlil1_12791</name>
    <name evidence="14" type="ORF">VFPBJ_02635</name>
</gene>
<feature type="compositionally biased region" description="Pro residues" evidence="10">
    <location>
        <begin position="271"/>
        <end position="284"/>
    </location>
</feature>
<dbReference type="GO" id="GO:0003779">
    <property type="term" value="F:actin binding"/>
    <property type="evidence" value="ECO:0007669"/>
    <property type="project" value="UniProtKB-KW"/>
</dbReference>
<evidence type="ECO:0000256" key="8">
    <source>
        <dbReference type="ARBA" id="ARBA00023212"/>
    </source>
</evidence>
<feature type="compositionally biased region" description="Polar residues" evidence="10">
    <location>
        <begin position="428"/>
        <end position="441"/>
    </location>
</feature>
<keyword evidence="16" id="KW-1185">Reference proteome</keyword>
<comment type="function">
    <text evidence="9">Component of the PAN1 actin cytoskeleton-regulatory complex required for the internalization of endosomes during actin-coupled endocytosis. The complex links the site of endocytosis to the cell membrane-associated actin cytoskeleton. Mediates uptake of external molecules and vacuolar degradation of plasma membrane proteins. Plays a role in the proper organization of the cell membrane-associated actin cytoskeleton and promotes its destabilization.</text>
</comment>
<protein>
    <submittedName>
        <fullName evidence="14">EPS15 like protein</fullName>
    </submittedName>
</protein>
<evidence type="ECO:0000256" key="1">
    <source>
        <dbReference type="ARBA" id="ARBA00004125"/>
    </source>
</evidence>
<feature type="compositionally biased region" description="Polar residues" evidence="10">
    <location>
        <begin position="486"/>
        <end position="500"/>
    </location>
</feature>
<evidence type="ECO:0000256" key="3">
    <source>
        <dbReference type="ARBA" id="ARBA00004413"/>
    </source>
</evidence>
<evidence type="ECO:0000259" key="12">
    <source>
        <dbReference type="PROSITE" id="PS50222"/>
    </source>
</evidence>
<feature type="compositionally biased region" description="Low complexity" evidence="10">
    <location>
        <begin position="126"/>
        <end position="160"/>
    </location>
</feature>
<dbReference type="Proteomes" id="UP001287286">
    <property type="component" value="Unassembled WGS sequence"/>
</dbReference>
<dbReference type="EMBL" id="LSBH01000002">
    <property type="protein sequence ID" value="OAQ83868.1"/>
    <property type="molecule type" value="Genomic_DNA"/>
</dbReference>
<feature type="compositionally biased region" description="Low complexity" evidence="10">
    <location>
        <begin position="1"/>
        <end position="35"/>
    </location>
</feature>
<feature type="compositionally biased region" description="Basic residues" evidence="10">
    <location>
        <begin position="622"/>
        <end position="643"/>
    </location>
</feature>
<evidence type="ECO:0000256" key="9">
    <source>
        <dbReference type="ARBA" id="ARBA00025194"/>
    </source>
</evidence>
<comment type="subcellular location">
    <subcellularLocation>
        <location evidence="3">Cell membrane</location>
        <topology evidence="3">Peripheral membrane protein</topology>
        <orientation evidence="3">Cytoplasmic side</orientation>
    </subcellularLocation>
    <subcellularLocation>
        <location evidence="2">Cytoplasm</location>
        <location evidence="2">Cytoskeleton</location>
        <location evidence="2">Actin patch</location>
    </subcellularLocation>
    <subcellularLocation>
        <location evidence="1">Endosome membrane</location>
        <topology evidence="1">Peripheral membrane protein</topology>
        <orientation evidence="1">Cytoplasmic side</orientation>
    </subcellularLocation>
</comment>
<dbReference type="InterPro" id="IPR000261">
    <property type="entry name" value="EH_dom"/>
</dbReference>
<keyword evidence="8" id="KW-0206">Cytoskeleton</keyword>
<evidence type="ECO:0000313" key="14">
    <source>
        <dbReference type="EMBL" id="OAQ83868.1"/>
    </source>
</evidence>
<dbReference type="Proteomes" id="UP000078240">
    <property type="component" value="Unassembled WGS sequence"/>
</dbReference>
<evidence type="ECO:0000256" key="2">
    <source>
        <dbReference type="ARBA" id="ARBA00004134"/>
    </source>
</evidence>
<evidence type="ECO:0000259" key="11">
    <source>
        <dbReference type="PROSITE" id="PS50031"/>
    </source>
</evidence>
<keyword evidence="6" id="KW-0967">Endosome</keyword>
<keyword evidence="7" id="KW-0009">Actin-binding</keyword>
<evidence type="ECO:0000313" key="16">
    <source>
        <dbReference type="Proteomes" id="UP001287286"/>
    </source>
</evidence>
<dbReference type="InterPro" id="IPR011992">
    <property type="entry name" value="EF-hand-dom_pair"/>
</dbReference>
<reference evidence="13 16" key="3">
    <citation type="journal article" date="2024" name="Microbiol. Resour. Announc.">
        <title>Genome annotations for the ascomycete fungi Trichoderma harzianum, Trichoderma aggressivum, and Purpureocillium lilacinum.</title>
        <authorList>
            <person name="Beijen E.P.W."/>
            <person name="Ohm R.A."/>
        </authorList>
    </citation>
    <scope>NUCLEOTIDE SEQUENCE [LARGE SCALE GENOMIC DNA]</scope>
    <source>
        <strain evidence="13 16">CBS 150709</strain>
    </source>
</reference>
<dbReference type="AlphaFoldDB" id="A0A179H2F4"/>
<dbReference type="GO" id="GO:0010008">
    <property type="term" value="C:endosome membrane"/>
    <property type="evidence" value="ECO:0007669"/>
    <property type="project" value="UniProtKB-SubCell"/>
</dbReference>
<reference evidence="13" key="2">
    <citation type="submission" date="2023-11" db="EMBL/GenBank/DDBJ databases">
        <authorList>
            <person name="Beijen E."/>
            <person name="Ohm R.A."/>
        </authorList>
    </citation>
    <scope>NUCLEOTIDE SEQUENCE</scope>
    <source>
        <strain evidence="13">CBS 150709</strain>
    </source>
</reference>
<dbReference type="GO" id="GO:0005886">
    <property type="term" value="C:plasma membrane"/>
    <property type="evidence" value="ECO:0007669"/>
    <property type="project" value="UniProtKB-SubCell"/>
</dbReference>
<dbReference type="Pfam" id="PF12763">
    <property type="entry name" value="EH"/>
    <property type="match status" value="1"/>
</dbReference>
<keyword evidence="5" id="KW-0254">Endocytosis</keyword>
<evidence type="ECO:0000256" key="10">
    <source>
        <dbReference type="SAM" id="MobiDB-lite"/>
    </source>
</evidence>
<dbReference type="InterPro" id="IPR002048">
    <property type="entry name" value="EF_hand_dom"/>
</dbReference>
<evidence type="ECO:0000313" key="15">
    <source>
        <dbReference type="Proteomes" id="UP000078240"/>
    </source>
</evidence>
<feature type="compositionally biased region" description="Polar residues" evidence="10">
    <location>
        <begin position="553"/>
        <end position="567"/>
    </location>
</feature>
<dbReference type="CDD" id="cd00052">
    <property type="entry name" value="EH"/>
    <property type="match status" value="1"/>
</dbReference>
<dbReference type="GO" id="GO:0005509">
    <property type="term" value="F:calcium ion binding"/>
    <property type="evidence" value="ECO:0007669"/>
    <property type="project" value="InterPro"/>
</dbReference>
<organism evidence="14 15">
    <name type="scientific">Purpureocillium lilacinum</name>
    <name type="common">Paecilomyces lilacinus</name>
    <dbReference type="NCBI Taxonomy" id="33203"/>
    <lineage>
        <taxon>Eukaryota</taxon>
        <taxon>Fungi</taxon>
        <taxon>Dikarya</taxon>
        <taxon>Ascomycota</taxon>
        <taxon>Pezizomycotina</taxon>
        <taxon>Sordariomycetes</taxon>
        <taxon>Hypocreomycetidae</taxon>
        <taxon>Hypocreales</taxon>
        <taxon>Ophiocordycipitaceae</taxon>
        <taxon>Purpureocillium</taxon>
    </lineage>
</organism>
<feature type="domain" description="EH" evidence="11">
    <location>
        <begin position="652"/>
        <end position="752"/>
    </location>
</feature>
<sequence>MNPAGLAAPPSSSSASPDSATSSAAAAALRGASLAFQKTRPAASSPPTQPHERRGGHAGSAALSAATGAASASASARSRSPARPGGAPRPHGTGGSSPAEVEAASAVAHVPPHGLVAARLHQLGGPSSPSSSSPSAPLSAAVQAQHHLLQQQHQQSPHLHFPGGGGGRAIDPKSPSFIAATLAASRSVSPGPKMAAPALRRKASAGAASTLSGGSDAPVDSGSIAPTGSLISMFERSGSDSAKRASPTGNVVGSAEAQRIAMGRYMAAPPRTLPSPRPATPPPATTVKPNKSSEAVPRQPLTPPPPITAQKSAAVSPAVSQPKERRVKSRSVDATGPRPEPKPKPQEPKARQPSPTAAMDAPVRPKPSPAAKPAAVEPLVRPRPEPAAKPARPPVKPLRIQPPTEPSVVRSTPEVLSPTPVRPVKPSLTPTVVLSPQGSRASPQVLSSPSPSPDPQKRSPKPQAKARPPTPPKPRGSHRLAAPEPSSGTRPRPSSHTSRGQPKPEVYGPSSPRGSLGLAMRGRLTPPSLPTRRLSVSSAPSSPAMDIPRRHAPSSSPSNLQLDSLTSAIMAGSLASARLTPHNTGSSMPPPSLPKRQKSPRLLQTLRQPTNQHDEESERNQPKGHRHKLQRGKHKHHEGSRKRWREEMLPRERKRYEAVWASNRGILLEQDSPTRSVASGIGQDASQYVANVVVRDIWKRSRLPEDELAEVWDVVDRERRGRLSKQEFVVGMWLIDQRLRGRKIPQRVTDSMWGSANGVMVRPPKGR</sequence>
<feature type="compositionally biased region" description="Pro residues" evidence="10">
    <location>
        <begin position="387"/>
        <end position="396"/>
    </location>
</feature>
<comment type="caution">
    <text evidence="14">The sequence shown here is derived from an EMBL/GenBank/DDBJ whole genome shotgun (WGS) entry which is preliminary data.</text>
</comment>
<evidence type="ECO:0000256" key="7">
    <source>
        <dbReference type="ARBA" id="ARBA00023203"/>
    </source>
</evidence>
<proteinExistence type="predicted"/>
<name>A0A179H2F4_PURLI</name>
<feature type="region of interest" description="Disordered" evidence="10">
    <location>
        <begin position="1"/>
        <end position="644"/>
    </location>
</feature>
<evidence type="ECO:0000256" key="5">
    <source>
        <dbReference type="ARBA" id="ARBA00022583"/>
    </source>
</evidence>
<keyword evidence="8" id="KW-0963">Cytoplasm</keyword>